<name>A0ABR7DZ66_9BACT</name>
<keyword evidence="2" id="KW-1185">Reference proteome</keyword>
<proteinExistence type="predicted"/>
<gene>
    <name evidence="1" type="ORF">H8S77_07830</name>
</gene>
<evidence type="ECO:0000313" key="2">
    <source>
        <dbReference type="Proteomes" id="UP000644010"/>
    </source>
</evidence>
<sequence length="168" mass="20031">MVKRIITKIGDVFCVEFNNQYKRYFQYIVNDMEMLNSSVIRVFKTHYPMEHKPVCDEIVEDEVEFYAHTVLRVGIVNNAWYKVGKSNNIGEDEYMGVLFGISQNCIVHSPTEIEWVDPAENWYVGHINEPRVRIGRLTEKYQHVERDSVMPYIEIINRMRYGYYTFKV</sequence>
<dbReference type="Proteomes" id="UP000644010">
    <property type="component" value="Unassembled WGS sequence"/>
</dbReference>
<comment type="caution">
    <text evidence="1">The sequence shown here is derived from an EMBL/GenBank/DDBJ whole genome shotgun (WGS) entry which is preliminary data.</text>
</comment>
<accession>A0ABR7DZ66</accession>
<organism evidence="1 2">
    <name type="scientific">Parabacteroides segnis</name>
    <dbReference type="NCBI Taxonomy" id="2763058"/>
    <lineage>
        <taxon>Bacteria</taxon>
        <taxon>Pseudomonadati</taxon>
        <taxon>Bacteroidota</taxon>
        <taxon>Bacteroidia</taxon>
        <taxon>Bacteroidales</taxon>
        <taxon>Tannerellaceae</taxon>
        <taxon>Parabacteroides</taxon>
    </lineage>
</organism>
<reference evidence="1 2" key="1">
    <citation type="submission" date="2020-08" db="EMBL/GenBank/DDBJ databases">
        <title>Genome public.</title>
        <authorList>
            <person name="Liu C."/>
            <person name="Sun Q."/>
        </authorList>
    </citation>
    <scope>NUCLEOTIDE SEQUENCE [LARGE SCALE GENOMIC DNA]</scope>
    <source>
        <strain evidence="1 2">BX2</strain>
    </source>
</reference>
<protein>
    <submittedName>
        <fullName evidence="1">Uncharacterized protein</fullName>
    </submittedName>
</protein>
<evidence type="ECO:0000313" key="1">
    <source>
        <dbReference type="EMBL" id="MBC5642794.1"/>
    </source>
</evidence>
<dbReference type="RefSeq" id="WP_186958947.1">
    <property type="nucleotide sequence ID" value="NZ_JACOOI010000006.1"/>
</dbReference>
<dbReference type="EMBL" id="JACOOI010000006">
    <property type="protein sequence ID" value="MBC5642794.1"/>
    <property type="molecule type" value="Genomic_DNA"/>
</dbReference>